<proteinExistence type="predicted"/>
<organism evidence="2 3">
    <name type="scientific">Pseudonocardia saturnea</name>
    <dbReference type="NCBI Taxonomy" id="33909"/>
    <lineage>
        <taxon>Bacteria</taxon>
        <taxon>Bacillati</taxon>
        <taxon>Actinomycetota</taxon>
        <taxon>Actinomycetes</taxon>
        <taxon>Pseudonocardiales</taxon>
        <taxon>Pseudonocardiaceae</taxon>
        <taxon>Pseudonocardia</taxon>
    </lineage>
</organism>
<evidence type="ECO:0000256" key="1">
    <source>
        <dbReference type="SAM" id="MobiDB-lite"/>
    </source>
</evidence>
<sequence length="62" mass="6632">MVGSPWLGSLMIQGEHPLEELIARPFGRGGAAFGAPVGHGREGIEATRSDEGRRRFAGRSRS</sequence>
<feature type="compositionally biased region" description="Basic and acidic residues" evidence="1">
    <location>
        <begin position="39"/>
        <end position="54"/>
    </location>
</feature>
<reference evidence="2 3" key="1">
    <citation type="submission" date="2019-06" db="EMBL/GenBank/DDBJ databases">
        <title>Whole genome shotgun sequence of Pseudonocardia saturnea NBRC 14499.</title>
        <authorList>
            <person name="Hosoyama A."/>
            <person name="Uohara A."/>
            <person name="Ohji S."/>
            <person name="Ichikawa N."/>
        </authorList>
    </citation>
    <scope>NUCLEOTIDE SEQUENCE [LARGE SCALE GENOMIC DNA]</scope>
    <source>
        <strain evidence="2 3">NBRC 14499</strain>
    </source>
</reference>
<evidence type="ECO:0000313" key="3">
    <source>
        <dbReference type="Proteomes" id="UP000320693"/>
    </source>
</evidence>
<dbReference type="EMBL" id="BJNH01000018">
    <property type="protein sequence ID" value="GEC24749.1"/>
    <property type="molecule type" value="Genomic_DNA"/>
</dbReference>
<gene>
    <name evidence="2" type="ORF">PSA01_17780</name>
</gene>
<evidence type="ECO:0000313" key="2">
    <source>
        <dbReference type="EMBL" id="GEC24749.1"/>
    </source>
</evidence>
<protein>
    <submittedName>
        <fullName evidence="2">Uncharacterized protein</fullName>
    </submittedName>
</protein>
<feature type="region of interest" description="Disordered" evidence="1">
    <location>
        <begin position="33"/>
        <end position="62"/>
    </location>
</feature>
<dbReference type="Proteomes" id="UP000320693">
    <property type="component" value="Unassembled WGS sequence"/>
</dbReference>
<name>A0ABQ0RVP4_9PSEU</name>
<accession>A0ABQ0RVP4</accession>
<keyword evidence="3" id="KW-1185">Reference proteome</keyword>
<comment type="caution">
    <text evidence="2">The sequence shown here is derived from an EMBL/GenBank/DDBJ whole genome shotgun (WGS) entry which is preliminary data.</text>
</comment>